<dbReference type="AlphaFoldDB" id="M3D254"/>
<dbReference type="Proteomes" id="UP000016931">
    <property type="component" value="Unassembled WGS sequence"/>
</dbReference>
<feature type="compositionally biased region" description="Polar residues" evidence="1">
    <location>
        <begin position="360"/>
        <end position="372"/>
    </location>
</feature>
<feature type="compositionally biased region" description="Basic residues" evidence="1">
    <location>
        <begin position="456"/>
        <end position="475"/>
    </location>
</feature>
<dbReference type="RefSeq" id="XP_016759694.1">
    <property type="nucleotide sequence ID" value="XM_016900794.1"/>
</dbReference>
<dbReference type="EMBL" id="KB456266">
    <property type="protein sequence ID" value="EMF11573.1"/>
    <property type="molecule type" value="Genomic_DNA"/>
</dbReference>
<feature type="region of interest" description="Disordered" evidence="1">
    <location>
        <begin position="208"/>
        <end position="385"/>
    </location>
</feature>
<name>M3D254_SPHMS</name>
<feature type="region of interest" description="Disordered" evidence="1">
    <location>
        <begin position="116"/>
        <end position="140"/>
    </location>
</feature>
<accession>M3D254</accession>
<dbReference type="HOGENOM" id="CLU_512069_0_0_1"/>
<evidence type="ECO:0000256" key="1">
    <source>
        <dbReference type="SAM" id="MobiDB-lite"/>
    </source>
</evidence>
<gene>
    <name evidence="2" type="ORF">SEPMUDRAFT_109626</name>
</gene>
<dbReference type="GeneID" id="27897931"/>
<protein>
    <submittedName>
        <fullName evidence="2">Uncharacterized protein</fullName>
    </submittedName>
</protein>
<evidence type="ECO:0000313" key="3">
    <source>
        <dbReference type="Proteomes" id="UP000016931"/>
    </source>
</evidence>
<feature type="region of interest" description="Disordered" evidence="1">
    <location>
        <begin position="455"/>
        <end position="484"/>
    </location>
</feature>
<reference evidence="2 3" key="1">
    <citation type="journal article" date="2012" name="PLoS Pathog.">
        <title>Diverse lifestyles and strategies of plant pathogenesis encoded in the genomes of eighteen Dothideomycetes fungi.</title>
        <authorList>
            <person name="Ohm R.A."/>
            <person name="Feau N."/>
            <person name="Henrissat B."/>
            <person name="Schoch C.L."/>
            <person name="Horwitz B.A."/>
            <person name="Barry K.W."/>
            <person name="Condon B.J."/>
            <person name="Copeland A.C."/>
            <person name="Dhillon B."/>
            <person name="Glaser F."/>
            <person name="Hesse C.N."/>
            <person name="Kosti I."/>
            <person name="LaButti K."/>
            <person name="Lindquist E.A."/>
            <person name="Lucas S."/>
            <person name="Salamov A.A."/>
            <person name="Bradshaw R.E."/>
            <person name="Ciuffetti L."/>
            <person name="Hamelin R.C."/>
            <person name="Kema G.H.J."/>
            <person name="Lawrence C."/>
            <person name="Scott J.A."/>
            <person name="Spatafora J.W."/>
            <person name="Turgeon B.G."/>
            <person name="de Wit P.J.G.M."/>
            <person name="Zhong S."/>
            <person name="Goodwin S.B."/>
            <person name="Grigoriev I.V."/>
        </authorList>
    </citation>
    <scope>NUCLEOTIDE SEQUENCE [LARGE SCALE GENOMIC DNA]</scope>
    <source>
        <strain evidence="2 3">SO2202</strain>
    </source>
</reference>
<keyword evidence="3" id="KW-1185">Reference proteome</keyword>
<proteinExistence type="predicted"/>
<feature type="compositionally biased region" description="Low complexity" evidence="1">
    <location>
        <begin position="281"/>
        <end position="307"/>
    </location>
</feature>
<organism evidence="2 3">
    <name type="scientific">Sphaerulina musiva (strain SO2202)</name>
    <name type="common">Poplar stem canker fungus</name>
    <name type="synonym">Septoria musiva</name>
    <dbReference type="NCBI Taxonomy" id="692275"/>
    <lineage>
        <taxon>Eukaryota</taxon>
        <taxon>Fungi</taxon>
        <taxon>Dikarya</taxon>
        <taxon>Ascomycota</taxon>
        <taxon>Pezizomycotina</taxon>
        <taxon>Dothideomycetes</taxon>
        <taxon>Dothideomycetidae</taxon>
        <taxon>Mycosphaerellales</taxon>
        <taxon>Mycosphaerellaceae</taxon>
        <taxon>Sphaerulina</taxon>
    </lineage>
</organism>
<sequence length="532" mass="59060">MVLPPLVTSHTRRHATPRHATLSDEYIVCLSVSVLVQHDYLVRIDDMREREKREKRERRERRENRRKKVSMLTVYSRLCNQQAPGIPFTTKICRSTEPNMAGDGWRGDVLGGRRYEDEDEGGLGRLGGLGGRRRGSDEEETSLARSVLTSARRYQLSNGGKWENGQMGKWANGLMGINVLTIANANVRGPRQAITKVTLTLIDVDEQENAPGTRSTRRPRRSVQDVPPHVKIKIKILSPQTSPARFMERGQGQQQQQQQQQGKARTARQSPTILEPPPPSSSSSSSTTTTTTTTTSTSTTSTTTTTSCFGAPPPASSQPQQNPPRCHQNPSSARVLPVPATSLRPSLPSAQRQRHLPNTERAQSPTSLSTPEYGSDPPPHQPSNLLVSSAQLASHFETSEYRSAILRHGDGHSSHQSVRCGHYRPHQEGTVGVASDAAAQRHEEQWLVGWPEEKQLKRRRRRRRSRSRSRSRTRSGKGSDSSHVDVLVCDGDLEQESGGMECGQRDGLPLEDVLELILALIPTKDERPMINA</sequence>
<feature type="compositionally biased region" description="Low complexity" evidence="1">
    <location>
        <begin position="250"/>
        <end position="262"/>
    </location>
</feature>
<evidence type="ECO:0000313" key="2">
    <source>
        <dbReference type="EMBL" id="EMF11573.1"/>
    </source>
</evidence>